<proteinExistence type="predicted"/>
<name>A0A9P7BJM4_RHIOR</name>
<dbReference type="EMBL" id="JAANQT010007356">
    <property type="protein sequence ID" value="KAG1287552.1"/>
    <property type="molecule type" value="Genomic_DNA"/>
</dbReference>
<evidence type="ECO:0000313" key="3">
    <source>
        <dbReference type="Proteomes" id="UP000716291"/>
    </source>
</evidence>
<feature type="compositionally biased region" description="Basic residues" evidence="1">
    <location>
        <begin position="119"/>
        <end position="129"/>
    </location>
</feature>
<comment type="caution">
    <text evidence="2">The sequence shown here is derived from an EMBL/GenBank/DDBJ whole genome shotgun (WGS) entry which is preliminary data.</text>
</comment>
<dbReference type="Proteomes" id="UP000716291">
    <property type="component" value="Unassembled WGS sequence"/>
</dbReference>
<evidence type="ECO:0008006" key="4">
    <source>
        <dbReference type="Google" id="ProtNLM"/>
    </source>
</evidence>
<evidence type="ECO:0000256" key="1">
    <source>
        <dbReference type="SAM" id="MobiDB-lite"/>
    </source>
</evidence>
<gene>
    <name evidence="2" type="ORF">G6F64_014135</name>
</gene>
<organism evidence="2 3">
    <name type="scientific">Rhizopus oryzae</name>
    <name type="common">Mucormycosis agent</name>
    <name type="synonym">Rhizopus arrhizus var. delemar</name>
    <dbReference type="NCBI Taxonomy" id="64495"/>
    <lineage>
        <taxon>Eukaryota</taxon>
        <taxon>Fungi</taxon>
        <taxon>Fungi incertae sedis</taxon>
        <taxon>Mucoromycota</taxon>
        <taxon>Mucoromycotina</taxon>
        <taxon>Mucoromycetes</taxon>
        <taxon>Mucorales</taxon>
        <taxon>Mucorineae</taxon>
        <taxon>Rhizopodaceae</taxon>
        <taxon>Rhizopus</taxon>
    </lineage>
</organism>
<dbReference type="AlphaFoldDB" id="A0A9P7BJM4"/>
<keyword evidence="3" id="KW-1185">Reference proteome</keyword>
<reference evidence="2" key="1">
    <citation type="journal article" date="2020" name="Microb. Genom.">
        <title>Genetic diversity of clinical and environmental Mucorales isolates obtained from an investigation of mucormycosis cases among solid organ transplant recipients.</title>
        <authorList>
            <person name="Nguyen M.H."/>
            <person name="Kaul D."/>
            <person name="Muto C."/>
            <person name="Cheng S.J."/>
            <person name="Richter R.A."/>
            <person name="Bruno V.M."/>
            <person name="Liu G."/>
            <person name="Beyhan S."/>
            <person name="Sundermann A.J."/>
            <person name="Mounaud S."/>
            <person name="Pasculle A.W."/>
            <person name="Nierman W.C."/>
            <person name="Driscoll E."/>
            <person name="Cumbie R."/>
            <person name="Clancy C.J."/>
            <person name="Dupont C.L."/>
        </authorList>
    </citation>
    <scope>NUCLEOTIDE SEQUENCE</scope>
    <source>
        <strain evidence="2">GL11</strain>
    </source>
</reference>
<evidence type="ECO:0000313" key="2">
    <source>
        <dbReference type="EMBL" id="KAG1287552.1"/>
    </source>
</evidence>
<feature type="region of interest" description="Disordered" evidence="1">
    <location>
        <begin position="96"/>
        <end position="129"/>
    </location>
</feature>
<protein>
    <recommendedName>
        <fullName evidence="4">Retrotransposon gag domain-containing protein</fullName>
    </recommendedName>
</protein>
<accession>A0A9P7BJM4</accession>
<sequence>MQMSSKESIGDYSKKFLQAVYNAGLPSDDPRIADRFLASLTLSVQTLIRVTVARVGKNKADTNEKWTVEYITQVGRDILGDDNKLYAEAAALIPGANKSDTGKSRYSDNGSRGDGSLSGHRRHQFKRRSQNMTKVNKHYFCTHHVL</sequence>